<dbReference type="PANTHER" id="PTHR45871:SF1">
    <property type="entry name" value="PHOSPHATIDYLINOSITOL N-ACETYLGLUCOSAMINYLTRANSFERASE SUBUNIT A"/>
    <property type="match status" value="1"/>
</dbReference>
<evidence type="ECO:0000259" key="4">
    <source>
        <dbReference type="Pfam" id="PF08288"/>
    </source>
</evidence>
<dbReference type="PANTHER" id="PTHR45871">
    <property type="entry name" value="N-ACETYLGLUCOSAMINYL-PHOSPHATIDYLINOSITOL BIOSYNTHETIC PROTEIN"/>
    <property type="match status" value="1"/>
</dbReference>
<dbReference type="AlphaFoldDB" id="A0AB34K2U4"/>
<gene>
    <name evidence="5" type="ORF">AB1Y20_009688</name>
</gene>
<dbReference type="SUPFAM" id="SSF53756">
    <property type="entry name" value="UDP-Glycosyltransferase/glycogen phosphorylase"/>
    <property type="match status" value="1"/>
</dbReference>
<dbReference type="Gene3D" id="3.40.50.2000">
    <property type="entry name" value="Glycogen Phosphorylase B"/>
    <property type="match status" value="2"/>
</dbReference>
<dbReference type="Pfam" id="PF00534">
    <property type="entry name" value="Glycos_transf_1"/>
    <property type="match status" value="1"/>
</dbReference>
<dbReference type="GO" id="GO:0006506">
    <property type="term" value="P:GPI anchor biosynthetic process"/>
    <property type="evidence" value="ECO:0007669"/>
    <property type="project" value="InterPro"/>
</dbReference>
<name>A0AB34K2U4_PRYPA</name>
<evidence type="ECO:0000313" key="6">
    <source>
        <dbReference type="Proteomes" id="UP001515480"/>
    </source>
</evidence>
<sequence>MEAEEPSPAPGGTEASSSPVATEATPTPHRVCMVCDFFYPSMGGVENHVHQLAQCLLRLGHKVIVLTHQYGARTGVRWLATGLKVYHVPFAAVYDRVLPPTGLLLLPLFRDILIRERITLVHSHAVCTMALECVTLAATMGYRVVYTEHSNFGFSDSADIHINKLCRFVLSQADTVVTVSHTSKENVSLRCHLDPTNVFVIPNALDATQFRPDPDNISPKGCINVVVLTRLVWRKGTHLLVQLIPEVCRRFPYAHFIIGGDGPNRTEIEEMVERHQLQERVELLGAVQHCDVPSVLTRGHIFLNTSLTEAFCIALLEAVSCGLQVVSTRVGGVPEILPPHMLLLTEPEPTALLAALSEVITFARKRPLPNYHREVSQMYSWMQVARRTVKVYDQVALRVRPTLSDRFHGLSELGSLSGMLAILIVALQHLFFNLLCFLRPESNIDLCPDFLFEEWASRRIKVEPLPISERYMSSLSQRRHFVMNGS</sequence>
<reference evidence="5 6" key="1">
    <citation type="journal article" date="2024" name="Science">
        <title>Giant polyketide synthase enzymes in the biosynthesis of giant marine polyether toxins.</title>
        <authorList>
            <person name="Fallon T.R."/>
            <person name="Shende V.V."/>
            <person name="Wierzbicki I.H."/>
            <person name="Pendleton A.L."/>
            <person name="Watervoot N.F."/>
            <person name="Auber R.P."/>
            <person name="Gonzalez D.J."/>
            <person name="Wisecaver J.H."/>
            <person name="Moore B.S."/>
        </authorList>
    </citation>
    <scope>NUCLEOTIDE SEQUENCE [LARGE SCALE GENOMIC DNA]</scope>
    <source>
        <strain evidence="5 6">12B1</strain>
    </source>
</reference>
<feature type="domain" description="PIGA GPI anchor biosynthesis" evidence="4">
    <location>
        <begin position="68"/>
        <end position="156"/>
    </location>
</feature>
<evidence type="ECO:0008006" key="7">
    <source>
        <dbReference type="Google" id="ProtNLM"/>
    </source>
</evidence>
<dbReference type="InterPro" id="IPR013234">
    <property type="entry name" value="PIGA_GPI_anchor_biosynthesis"/>
</dbReference>
<dbReference type="Proteomes" id="UP001515480">
    <property type="component" value="Unassembled WGS sequence"/>
</dbReference>
<evidence type="ECO:0000259" key="3">
    <source>
        <dbReference type="Pfam" id="PF00534"/>
    </source>
</evidence>
<evidence type="ECO:0000313" key="5">
    <source>
        <dbReference type="EMBL" id="KAL1528334.1"/>
    </source>
</evidence>
<organism evidence="5 6">
    <name type="scientific">Prymnesium parvum</name>
    <name type="common">Toxic golden alga</name>
    <dbReference type="NCBI Taxonomy" id="97485"/>
    <lineage>
        <taxon>Eukaryota</taxon>
        <taxon>Haptista</taxon>
        <taxon>Haptophyta</taxon>
        <taxon>Prymnesiophyceae</taxon>
        <taxon>Prymnesiales</taxon>
        <taxon>Prymnesiaceae</taxon>
        <taxon>Prymnesium</taxon>
    </lineage>
</organism>
<protein>
    <recommendedName>
        <fullName evidence="7">Phosphatidylinositol N-acetylglucosaminyltransferase</fullName>
    </recommendedName>
</protein>
<dbReference type="GO" id="GO:0017176">
    <property type="term" value="F:phosphatidylinositol N-acetylglucosaminyltransferase activity"/>
    <property type="evidence" value="ECO:0007669"/>
    <property type="project" value="TreeGrafter"/>
</dbReference>
<proteinExistence type="predicted"/>
<evidence type="ECO:0000256" key="2">
    <source>
        <dbReference type="SAM" id="MobiDB-lite"/>
    </source>
</evidence>
<feature type="region of interest" description="Disordered" evidence="2">
    <location>
        <begin position="1"/>
        <end position="23"/>
    </location>
</feature>
<keyword evidence="6" id="KW-1185">Reference proteome</keyword>
<keyword evidence="1" id="KW-0328">Glycosyltransferase</keyword>
<evidence type="ECO:0000256" key="1">
    <source>
        <dbReference type="ARBA" id="ARBA00022676"/>
    </source>
</evidence>
<dbReference type="GO" id="GO:0000506">
    <property type="term" value="C:glycosylphosphatidylinositol-N-acetylglucosaminyltransferase (GPI-GnT) complex"/>
    <property type="evidence" value="ECO:0007669"/>
    <property type="project" value="TreeGrafter"/>
</dbReference>
<dbReference type="Pfam" id="PF08288">
    <property type="entry name" value="PIGA"/>
    <property type="match status" value="1"/>
</dbReference>
<feature type="domain" description="Glycosyl transferase family 1" evidence="3">
    <location>
        <begin position="224"/>
        <end position="361"/>
    </location>
</feature>
<dbReference type="InterPro" id="IPR001296">
    <property type="entry name" value="Glyco_trans_1"/>
</dbReference>
<comment type="caution">
    <text evidence="5">The sequence shown here is derived from an EMBL/GenBank/DDBJ whole genome shotgun (WGS) entry which is preliminary data.</text>
</comment>
<accession>A0AB34K2U4</accession>
<dbReference type="EMBL" id="JBGBPQ010000002">
    <property type="protein sequence ID" value="KAL1528334.1"/>
    <property type="molecule type" value="Genomic_DNA"/>
</dbReference>
<keyword evidence="1" id="KW-0808">Transferase</keyword>